<name>A0A9P0GVA7_NEZVI</name>
<dbReference type="AlphaFoldDB" id="A0A9P0GVA7"/>
<gene>
    <name evidence="1" type="ORF">NEZAVI_LOCUS648</name>
</gene>
<protein>
    <submittedName>
        <fullName evidence="1">Uncharacterized protein</fullName>
    </submittedName>
</protein>
<evidence type="ECO:0000313" key="1">
    <source>
        <dbReference type="EMBL" id="CAH1389204.1"/>
    </source>
</evidence>
<dbReference type="EMBL" id="OV725077">
    <property type="protein sequence ID" value="CAH1389204.1"/>
    <property type="molecule type" value="Genomic_DNA"/>
</dbReference>
<keyword evidence="2" id="KW-1185">Reference proteome</keyword>
<organism evidence="1 2">
    <name type="scientific">Nezara viridula</name>
    <name type="common">Southern green stink bug</name>
    <name type="synonym">Cimex viridulus</name>
    <dbReference type="NCBI Taxonomy" id="85310"/>
    <lineage>
        <taxon>Eukaryota</taxon>
        <taxon>Metazoa</taxon>
        <taxon>Ecdysozoa</taxon>
        <taxon>Arthropoda</taxon>
        <taxon>Hexapoda</taxon>
        <taxon>Insecta</taxon>
        <taxon>Pterygota</taxon>
        <taxon>Neoptera</taxon>
        <taxon>Paraneoptera</taxon>
        <taxon>Hemiptera</taxon>
        <taxon>Heteroptera</taxon>
        <taxon>Panheteroptera</taxon>
        <taxon>Pentatomomorpha</taxon>
        <taxon>Pentatomoidea</taxon>
        <taxon>Pentatomidae</taxon>
        <taxon>Pentatominae</taxon>
        <taxon>Nezara</taxon>
    </lineage>
</organism>
<sequence length="48" mass="5515">MARASGNRMRPGVTHLDRNLFRSAVSELRFVPLRVRKGNTNPRKGEEH</sequence>
<dbReference type="Proteomes" id="UP001152798">
    <property type="component" value="Chromosome 1"/>
</dbReference>
<evidence type="ECO:0000313" key="2">
    <source>
        <dbReference type="Proteomes" id="UP001152798"/>
    </source>
</evidence>
<accession>A0A9P0GVA7</accession>
<reference evidence="1" key="1">
    <citation type="submission" date="2022-01" db="EMBL/GenBank/DDBJ databases">
        <authorList>
            <person name="King R."/>
        </authorList>
    </citation>
    <scope>NUCLEOTIDE SEQUENCE</scope>
</reference>
<proteinExistence type="predicted"/>